<dbReference type="InterPro" id="IPR036236">
    <property type="entry name" value="Znf_C2H2_sf"/>
</dbReference>
<evidence type="ECO:0000256" key="7">
    <source>
        <dbReference type="ARBA" id="ARBA00022982"/>
    </source>
</evidence>
<name>A0A482V8X6_ASBVE</name>
<dbReference type="GO" id="GO:0016020">
    <property type="term" value="C:membrane"/>
    <property type="evidence" value="ECO:0007669"/>
    <property type="project" value="UniProtKB-SubCell"/>
</dbReference>
<dbReference type="PANTHER" id="PTHR47222:SF5">
    <property type="entry name" value="LOW QUALITY PROTEIN: ZINC FINGER PROTEIN 532-LIKE"/>
    <property type="match status" value="1"/>
</dbReference>
<dbReference type="EMBL" id="QDEB01126005">
    <property type="protein sequence ID" value="RZB39691.1"/>
    <property type="molecule type" value="Genomic_DNA"/>
</dbReference>
<dbReference type="PROSITE" id="PS50157">
    <property type="entry name" value="ZINC_FINGER_C2H2_2"/>
    <property type="match status" value="4"/>
</dbReference>
<dbReference type="CDD" id="cd08761">
    <property type="entry name" value="Cyt_b561_CYB561D2_like"/>
    <property type="match status" value="1"/>
</dbReference>
<comment type="subcellular location">
    <subcellularLocation>
        <location evidence="1">Membrane</location>
    </subcellularLocation>
</comment>
<reference evidence="15 16" key="1">
    <citation type="submission" date="2017-03" db="EMBL/GenBank/DDBJ databases">
        <title>Genome of the blue death feigning beetle - Asbolus verrucosus.</title>
        <authorList>
            <person name="Rider S.D."/>
        </authorList>
    </citation>
    <scope>NUCLEOTIDE SEQUENCE [LARGE SCALE GENOMIC DNA]</scope>
    <source>
        <strain evidence="15">Butters</strain>
        <tissue evidence="15">Head and leg muscle</tissue>
    </source>
</reference>
<evidence type="ECO:0000256" key="4">
    <source>
        <dbReference type="ARBA" id="ARBA00022723"/>
    </source>
</evidence>
<dbReference type="PROSITE" id="PS50939">
    <property type="entry name" value="CYTOCHROME_B561"/>
    <property type="match status" value="1"/>
</dbReference>
<evidence type="ECO:0000256" key="6">
    <source>
        <dbReference type="ARBA" id="ARBA00022833"/>
    </source>
</evidence>
<feature type="compositionally biased region" description="Low complexity" evidence="11">
    <location>
        <begin position="840"/>
        <end position="852"/>
    </location>
</feature>
<feature type="transmembrane region" description="Helical" evidence="12">
    <location>
        <begin position="208"/>
        <end position="230"/>
    </location>
</feature>
<dbReference type="GO" id="GO:0005634">
    <property type="term" value="C:nucleus"/>
    <property type="evidence" value="ECO:0007669"/>
    <property type="project" value="UniProtKB-ARBA"/>
</dbReference>
<evidence type="ECO:0000256" key="2">
    <source>
        <dbReference type="ARBA" id="ARBA00022448"/>
    </source>
</evidence>
<dbReference type="Gene3D" id="1.20.120.1770">
    <property type="match status" value="1"/>
</dbReference>
<evidence type="ECO:0000256" key="11">
    <source>
        <dbReference type="SAM" id="MobiDB-lite"/>
    </source>
</evidence>
<feature type="transmembrane region" description="Helical" evidence="12">
    <location>
        <begin position="168"/>
        <end position="196"/>
    </location>
</feature>
<evidence type="ECO:0000313" key="16">
    <source>
        <dbReference type="Proteomes" id="UP000292052"/>
    </source>
</evidence>
<gene>
    <name evidence="15" type="ORF">BDFB_002869</name>
</gene>
<evidence type="ECO:0000256" key="12">
    <source>
        <dbReference type="SAM" id="Phobius"/>
    </source>
</evidence>
<dbReference type="InterPro" id="IPR019330">
    <property type="entry name" value="MESD"/>
</dbReference>
<dbReference type="InterPro" id="IPR045914">
    <property type="entry name" value="Zn532-like"/>
</dbReference>
<feature type="transmembrane region" description="Helical" evidence="12">
    <location>
        <begin position="242"/>
        <end position="261"/>
    </location>
</feature>
<feature type="transmembrane region" description="Helical" evidence="12">
    <location>
        <begin position="64"/>
        <end position="88"/>
    </location>
</feature>
<dbReference type="OrthoDB" id="8856548at2759"/>
<evidence type="ECO:0000256" key="8">
    <source>
        <dbReference type="ARBA" id="ARBA00022989"/>
    </source>
</evidence>
<keyword evidence="8 12" id="KW-1133">Transmembrane helix</keyword>
<proteinExistence type="predicted"/>
<feature type="region of interest" description="Disordered" evidence="11">
    <location>
        <begin position="789"/>
        <end position="859"/>
    </location>
</feature>
<dbReference type="STRING" id="1661398.A0A482V8X6"/>
<evidence type="ECO:0000256" key="3">
    <source>
        <dbReference type="ARBA" id="ARBA00022692"/>
    </source>
</evidence>
<keyword evidence="6" id="KW-0862">Zinc</keyword>
<feature type="transmembrane region" description="Helical" evidence="12">
    <location>
        <begin position="94"/>
        <end position="115"/>
    </location>
</feature>
<dbReference type="Pfam" id="PF03188">
    <property type="entry name" value="Cytochrom_B561"/>
    <property type="match status" value="1"/>
</dbReference>
<keyword evidence="7" id="KW-0249">Electron transport</keyword>
<dbReference type="Gene3D" id="3.30.160.60">
    <property type="entry name" value="Classic Zinc Finger"/>
    <property type="match status" value="2"/>
</dbReference>
<evidence type="ECO:0000256" key="10">
    <source>
        <dbReference type="PROSITE-ProRule" id="PRU00042"/>
    </source>
</evidence>
<feature type="domain" description="Cytochrome b561" evidence="14">
    <location>
        <begin position="64"/>
        <end position="263"/>
    </location>
</feature>
<feature type="domain" description="C2H2-type" evidence="13">
    <location>
        <begin position="552"/>
        <end position="582"/>
    </location>
</feature>
<evidence type="ECO:0000259" key="14">
    <source>
        <dbReference type="PROSITE" id="PS50939"/>
    </source>
</evidence>
<dbReference type="SUPFAM" id="SSF57667">
    <property type="entry name" value="beta-beta-alpha zinc fingers"/>
    <property type="match status" value="1"/>
</dbReference>
<keyword evidence="9 12" id="KW-0472">Membrane</keyword>
<dbReference type="InterPro" id="IPR013087">
    <property type="entry name" value="Znf_C2H2_type"/>
</dbReference>
<dbReference type="AlphaFoldDB" id="A0A482V8X6"/>
<accession>A0A482V8X6</accession>
<keyword evidence="4" id="KW-0479">Metal-binding</keyword>
<evidence type="ECO:0000256" key="1">
    <source>
        <dbReference type="ARBA" id="ARBA00004370"/>
    </source>
</evidence>
<feature type="domain" description="C2H2-type" evidence="13">
    <location>
        <begin position="613"/>
        <end position="635"/>
    </location>
</feature>
<dbReference type="Gene3D" id="3.30.70.260">
    <property type="match status" value="1"/>
</dbReference>
<dbReference type="SMART" id="SM00355">
    <property type="entry name" value="ZnF_C2H2"/>
    <property type="match status" value="9"/>
</dbReference>
<feature type="region of interest" description="Disordered" evidence="11">
    <location>
        <begin position="1"/>
        <end position="35"/>
    </location>
</feature>
<feature type="compositionally biased region" description="Polar residues" evidence="11">
    <location>
        <begin position="1"/>
        <end position="12"/>
    </location>
</feature>
<feature type="compositionally biased region" description="Polar residues" evidence="11">
    <location>
        <begin position="813"/>
        <end position="823"/>
    </location>
</feature>
<dbReference type="InterPro" id="IPR006593">
    <property type="entry name" value="Cyt_b561/ferric_Rdtase_TM"/>
</dbReference>
<evidence type="ECO:0000313" key="15">
    <source>
        <dbReference type="EMBL" id="RZB39691.1"/>
    </source>
</evidence>
<dbReference type="GO" id="GO:0006457">
    <property type="term" value="P:protein folding"/>
    <property type="evidence" value="ECO:0007669"/>
    <property type="project" value="InterPro"/>
</dbReference>
<feature type="domain" description="C2H2-type" evidence="13">
    <location>
        <begin position="899"/>
        <end position="922"/>
    </location>
</feature>
<keyword evidence="16" id="KW-1185">Reference proteome</keyword>
<sequence>MASASATDQDNVIEQILENDDDDESKNFLSSNSIATTPSTKNMAIEETNRGKTKNRRTEQNREFLQHMTTAAHACVLLFVILIIYFCFSEEFKFFTWHPLLLSTGWMFLMTEAILSVSKDNLFTGTLPKAIRVRLHWIFQAIALTFITVGFAIVFINKNYLNKTHFKTWHALFGLIGVVSTIPSTISGVAALFNVNLRHYIKPKINKFIHIVSGIATFGFGGLSLILSVYTHWFARLSNGNIITFALGLGFVVTAVVWTLTKKHSLLSKWNILFDKSPEWISFKPQLGLKVYPCYSCKNMFSSKLTFQDHINRRVVIIKYKCHDCTNTFTFYNRCSFLLHARKHFTMSEGRISLANVDILLLPVELAGFARHESIPFLYDEEEEYSENYINCQFYRPDDSDAGKPVITLRPFNLVFHYAEGSDNILLVLKQIGVNIPVCEFITQEYDKQAKSVDTNGANEPVEPEIKRELEMEEFTLPVISKIESLNNDGNLKKYPYCPECMAVQDMPMAAHFLGNNRPLDENLCCYVCKYVAPTKCSLKAHTRTHESASPFVCPECGKAFKTGPSLHSHMEEVCFHLSKQVRFRCPAQKCGKLFVLPNTYASHFSNHLQCVTKCSACSASFFNESDFAEHSKTHESCAAVKTFNCMVCKNIATLAEDQCADHINWHLQDRERCVYIFTCRFCRSYFRSTATYSVHKQRCAKGEKVQPVVVTTNCHFCKQKVVFREKDNYKTCSTCKQINHCPANANKNAKSPQEDRKAVCMLCKEELTQEHSKLCKYNNPIVTIHALSNEKDSDETSSSEKFSTSNSDAESKPSTLDTSNDSMKNEETPKKKRKRSGNSSTSRSKKTASSSEENADLQADKPISFDGTYYCKLCDYKNTERAQFHDHIISHRDVSTAYQCMECGQCFVVKPSLIKHLTHYHKIADTDEYFTKNDCYDKFAIEELENSLKMVPGEHKGPVNENQCTKTKNQTGRRKIFAITPTPTWRGCWNNGIYMVDDNRAIFLFKDGSQAWTAKEYLVEQERCESVTIESKVYPGKYAKNVKEEL</sequence>
<dbReference type="Pfam" id="PF10185">
    <property type="entry name" value="Mesd"/>
    <property type="match status" value="1"/>
</dbReference>
<dbReference type="GO" id="GO:0008270">
    <property type="term" value="F:zinc ion binding"/>
    <property type="evidence" value="ECO:0007669"/>
    <property type="project" value="UniProtKB-KW"/>
</dbReference>
<keyword evidence="5 10" id="KW-0863">Zinc-finger</keyword>
<comment type="caution">
    <text evidence="15">The sequence shown here is derived from an EMBL/GenBank/DDBJ whole genome shotgun (WGS) entry which is preliminary data.</text>
</comment>
<dbReference type="Proteomes" id="UP000292052">
    <property type="component" value="Unassembled WGS sequence"/>
</dbReference>
<dbReference type="FunFam" id="3.30.160.60:FF:000446">
    <property type="entry name" value="Zinc finger protein"/>
    <property type="match status" value="1"/>
</dbReference>
<evidence type="ECO:0000256" key="9">
    <source>
        <dbReference type="ARBA" id="ARBA00023136"/>
    </source>
</evidence>
<dbReference type="SMART" id="SM00665">
    <property type="entry name" value="B561"/>
    <property type="match status" value="1"/>
</dbReference>
<keyword evidence="2" id="KW-0813">Transport</keyword>
<feature type="transmembrane region" description="Helical" evidence="12">
    <location>
        <begin position="135"/>
        <end position="156"/>
    </location>
</feature>
<keyword evidence="3 12" id="KW-0812">Transmembrane</keyword>
<evidence type="ECO:0000256" key="5">
    <source>
        <dbReference type="ARBA" id="ARBA00022771"/>
    </source>
</evidence>
<protein>
    <submittedName>
        <fullName evidence="15">Zinc finger protein 532-like</fullName>
    </submittedName>
</protein>
<evidence type="ECO:0000259" key="13">
    <source>
        <dbReference type="PROSITE" id="PS50157"/>
    </source>
</evidence>
<dbReference type="PROSITE" id="PS00028">
    <property type="entry name" value="ZINC_FINGER_C2H2_1"/>
    <property type="match status" value="2"/>
</dbReference>
<dbReference type="PANTHER" id="PTHR47222">
    <property type="entry name" value="ZINC FINGER PROTEIN 532-RELATED"/>
    <property type="match status" value="1"/>
</dbReference>
<organism evidence="15 16">
    <name type="scientific">Asbolus verrucosus</name>
    <name type="common">Desert ironclad beetle</name>
    <dbReference type="NCBI Taxonomy" id="1661398"/>
    <lineage>
        <taxon>Eukaryota</taxon>
        <taxon>Metazoa</taxon>
        <taxon>Ecdysozoa</taxon>
        <taxon>Arthropoda</taxon>
        <taxon>Hexapoda</taxon>
        <taxon>Insecta</taxon>
        <taxon>Pterygota</taxon>
        <taxon>Neoptera</taxon>
        <taxon>Endopterygota</taxon>
        <taxon>Coleoptera</taxon>
        <taxon>Polyphaga</taxon>
        <taxon>Cucujiformia</taxon>
        <taxon>Tenebrionidae</taxon>
        <taxon>Pimeliinae</taxon>
        <taxon>Asbolus</taxon>
    </lineage>
</organism>
<feature type="domain" description="C2H2-type" evidence="13">
    <location>
        <begin position="584"/>
        <end position="608"/>
    </location>
</feature>
<dbReference type="InterPro" id="IPR057356">
    <property type="entry name" value="Znf-C2H2_ZNF592"/>
</dbReference>
<feature type="compositionally biased region" description="Low complexity" evidence="11">
    <location>
        <begin position="800"/>
        <end position="809"/>
    </location>
</feature>
<dbReference type="Pfam" id="PF25412">
    <property type="entry name" value="zf-C2H2_ZNF592"/>
    <property type="match status" value="1"/>
</dbReference>